<reference evidence="2 3" key="1">
    <citation type="submission" date="2020-08" db="EMBL/GenBank/DDBJ databases">
        <title>Functional genomics of gut bacteria from endangered species of beetles.</title>
        <authorList>
            <person name="Carlos-Shanley C."/>
        </authorList>
    </citation>
    <scope>NUCLEOTIDE SEQUENCE [LARGE SCALE GENOMIC DNA]</scope>
    <source>
        <strain evidence="2 3">S00245</strain>
    </source>
</reference>
<comment type="caution">
    <text evidence="2">The sequence shown here is derived from an EMBL/GenBank/DDBJ whole genome shotgun (WGS) entry which is preliminary data.</text>
</comment>
<name>A0A7W7KEV1_9SPHN</name>
<sequence length="170" mass="19009">MSAVAEALGISRQHLSAMYNPSPARRRGRPPLPDAELIVDIRALIADLPTYCYRRVHALLRRQAARTGRTAPNPERVYRVMKVHGLLLQRHSGSQEERRHESRLADDQRNTCWCSDALEIACDNGEKVRVAFALDCCDLEAMGTLLPPAVSPQRTSAISWLRLSSIALAR</sequence>
<protein>
    <recommendedName>
        <fullName evidence="1">HTH-like domain-containing protein</fullName>
    </recommendedName>
</protein>
<dbReference type="InterPro" id="IPR025948">
    <property type="entry name" value="HTH-like_dom"/>
</dbReference>
<evidence type="ECO:0000259" key="1">
    <source>
        <dbReference type="Pfam" id="PF13276"/>
    </source>
</evidence>
<dbReference type="Pfam" id="PF13276">
    <property type="entry name" value="HTH_21"/>
    <property type="match status" value="1"/>
</dbReference>
<accession>A0A7W7KEV1</accession>
<dbReference type="Proteomes" id="UP000555448">
    <property type="component" value="Unassembled WGS sequence"/>
</dbReference>
<organism evidence="2 3">
    <name type="scientific">Novosphingobium chloroacetimidivorans</name>
    <dbReference type="NCBI Taxonomy" id="1428314"/>
    <lineage>
        <taxon>Bacteria</taxon>
        <taxon>Pseudomonadati</taxon>
        <taxon>Pseudomonadota</taxon>
        <taxon>Alphaproteobacteria</taxon>
        <taxon>Sphingomonadales</taxon>
        <taxon>Sphingomonadaceae</taxon>
        <taxon>Novosphingobium</taxon>
    </lineage>
</organism>
<keyword evidence="3" id="KW-1185">Reference proteome</keyword>
<proteinExistence type="predicted"/>
<evidence type="ECO:0000313" key="3">
    <source>
        <dbReference type="Proteomes" id="UP000555448"/>
    </source>
</evidence>
<gene>
    <name evidence="2" type="ORF">HNO88_004254</name>
</gene>
<dbReference type="EMBL" id="JACHLR010000036">
    <property type="protein sequence ID" value="MBB4860908.1"/>
    <property type="molecule type" value="Genomic_DNA"/>
</dbReference>
<feature type="domain" description="HTH-like" evidence="1">
    <location>
        <begin position="35"/>
        <end position="90"/>
    </location>
</feature>
<evidence type="ECO:0000313" key="2">
    <source>
        <dbReference type="EMBL" id="MBB4860908.1"/>
    </source>
</evidence>
<dbReference type="AlphaFoldDB" id="A0A7W7KEV1"/>